<dbReference type="InterPro" id="IPR001789">
    <property type="entry name" value="Sig_transdc_resp-reg_receiver"/>
</dbReference>
<dbReference type="SUPFAM" id="SSF46894">
    <property type="entry name" value="C-terminal effector domain of the bipartite response regulators"/>
    <property type="match status" value="1"/>
</dbReference>
<dbReference type="PROSITE" id="PS00622">
    <property type="entry name" value="HTH_LUXR_1"/>
    <property type="match status" value="1"/>
</dbReference>
<evidence type="ECO:0000259" key="6">
    <source>
        <dbReference type="PROSITE" id="PS50043"/>
    </source>
</evidence>
<keyword evidence="3" id="KW-0238">DNA-binding</keyword>
<evidence type="ECO:0000313" key="8">
    <source>
        <dbReference type="EMBL" id="MCQ4043407.1"/>
    </source>
</evidence>
<sequence>MTVRVLLVDDEELIRAGFRMLIDSEDDLAVAGEAEDGLQAVDLTRRLLPDVVLMDIQMPGLDGIGATERISSETGLAAVRVLILTTFGEEENVFAALQAGASGFLLKDTTPGDLVSAVRTVANGDSLLSPKITRHVIEAGMTRRPRRASMRPDLAMLTERELQVLELVGRGMANEEIAEDLFISPLTVKTHVSRLLTKLHARDRAQLVVAAYEGGLLTPPT</sequence>
<accession>A0ABT1PDG4</accession>
<keyword evidence="1 5" id="KW-0597">Phosphoprotein</keyword>
<dbReference type="PANTHER" id="PTHR43214:SF24">
    <property type="entry name" value="TRANSCRIPTIONAL REGULATORY PROTEIN NARL-RELATED"/>
    <property type="match status" value="1"/>
</dbReference>
<evidence type="ECO:0000256" key="2">
    <source>
        <dbReference type="ARBA" id="ARBA00023015"/>
    </source>
</evidence>
<dbReference type="Pfam" id="PF00196">
    <property type="entry name" value="GerE"/>
    <property type="match status" value="1"/>
</dbReference>
<keyword evidence="9" id="KW-1185">Reference proteome</keyword>
<dbReference type="InterPro" id="IPR000792">
    <property type="entry name" value="Tscrpt_reg_LuxR_C"/>
</dbReference>
<gene>
    <name evidence="8" type="ORF">NON19_15575</name>
</gene>
<evidence type="ECO:0000313" key="9">
    <source>
        <dbReference type="Proteomes" id="UP001206206"/>
    </source>
</evidence>
<dbReference type="CDD" id="cd06170">
    <property type="entry name" value="LuxR_C_like"/>
    <property type="match status" value="1"/>
</dbReference>
<dbReference type="Proteomes" id="UP001206206">
    <property type="component" value="Unassembled WGS sequence"/>
</dbReference>
<dbReference type="CDD" id="cd17535">
    <property type="entry name" value="REC_NarL-like"/>
    <property type="match status" value="1"/>
</dbReference>
<dbReference type="SMART" id="SM00421">
    <property type="entry name" value="HTH_LUXR"/>
    <property type="match status" value="1"/>
</dbReference>
<dbReference type="SUPFAM" id="SSF52172">
    <property type="entry name" value="CheY-like"/>
    <property type="match status" value="1"/>
</dbReference>
<name>A0ABT1PDG4_9ACTN</name>
<comment type="caution">
    <text evidence="8">The sequence shown here is derived from an EMBL/GenBank/DDBJ whole genome shotgun (WGS) entry which is preliminary data.</text>
</comment>
<dbReference type="RefSeq" id="WP_255928485.1">
    <property type="nucleotide sequence ID" value="NZ_JANFNH010000015.1"/>
</dbReference>
<evidence type="ECO:0000259" key="7">
    <source>
        <dbReference type="PROSITE" id="PS50110"/>
    </source>
</evidence>
<evidence type="ECO:0000256" key="5">
    <source>
        <dbReference type="PROSITE-ProRule" id="PRU00169"/>
    </source>
</evidence>
<feature type="domain" description="Response regulatory" evidence="7">
    <location>
        <begin position="4"/>
        <end position="122"/>
    </location>
</feature>
<organism evidence="8 9">
    <name type="scientific">Streptantibioticus rubrisoli</name>
    <dbReference type="NCBI Taxonomy" id="1387313"/>
    <lineage>
        <taxon>Bacteria</taxon>
        <taxon>Bacillati</taxon>
        <taxon>Actinomycetota</taxon>
        <taxon>Actinomycetes</taxon>
        <taxon>Kitasatosporales</taxon>
        <taxon>Streptomycetaceae</taxon>
        <taxon>Streptantibioticus</taxon>
    </lineage>
</organism>
<evidence type="ECO:0000256" key="3">
    <source>
        <dbReference type="ARBA" id="ARBA00023125"/>
    </source>
</evidence>
<feature type="modified residue" description="4-aspartylphosphate" evidence="5">
    <location>
        <position position="55"/>
    </location>
</feature>
<dbReference type="InterPro" id="IPR011006">
    <property type="entry name" value="CheY-like_superfamily"/>
</dbReference>
<feature type="domain" description="HTH luxR-type" evidence="6">
    <location>
        <begin position="150"/>
        <end position="215"/>
    </location>
</feature>
<reference evidence="8 9" key="1">
    <citation type="submission" date="2022-06" db="EMBL/GenBank/DDBJ databases">
        <title>Draft genome sequence of type strain Streptomyces rubrisoli DSM 42083.</title>
        <authorList>
            <person name="Duangmal K."/>
            <person name="Klaysubun C."/>
        </authorList>
    </citation>
    <scope>NUCLEOTIDE SEQUENCE [LARGE SCALE GENOMIC DNA]</scope>
    <source>
        <strain evidence="8 9">DSM 42083</strain>
    </source>
</reference>
<dbReference type="PANTHER" id="PTHR43214">
    <property type="entry name" value="TWO-COMPONENT RESPONSE REGULATOR"/>
    <property type="match status" value="1"/>
</dbReference>
<evidence type="ECO:0000256" key="4">
    <source>
        <dbReference type="ARBA" id="ARBA00023163"/>
    </source>
</evidence>
<evidence type="ECO:0000256" key="1">
    <source>
        <dbReference type="ARBA" id="ARBA00022553"/>
    </source>
</evidence>
<dbReference type="InterPro" id="IPR039420">
    <property type="entry name" value="WalR-like"/>
</dbReference>
<keyword evidence="4" id="KW-0804">Transcription</keyword>
<dbReference type="EMBL" id="JANFNH010000015">
    <property type="protein sequence ID" value="MCQ4043407.1"/>
    <property type="molecule type" value="Genomic_DNA"/>
</dbReference>
<protein>
    <submittedName>
        <fullName evidence="8">Response regulator transcription factor</fullName>
    </submittedName>
</protein>
<dbReference type="PROSITE" id="PS50110">
    <property type="entry name" value="RESPONSE_REGULATORY"/>
    <property type="match status" value="1"/>
</dbReference>
<proteinExistence type="predicted"/>
<dbReference type="PRINTS" id="PR00038">
    <property type="entry name" value="HTHLUXR"/>
</dbReference>
<dbReference type="Pfam" id="PF00072">
    <property type="entry name" value="Response_reg"/>
    <property type="match status" value="1"/>
</dbReference>
<dbReference type="PROSITE" id="PS50043">
    <property type="entry name" value="HTH_LUXR_2"/>
    <property type="match status" value="1"/>
</dbReference>
<dbReference type="InterPro" id="IPR058245">
    <property type="entry name" value="NreC/VraR/RcsB-like_REC"/>
</dbReference>
<dbReference type="SMART" id="SM00448">
    <property type="entry name" value="REC"/>
    <property type="match status" value="1"/>
</dbReference>
<keyword evidence="2" id="KW-0805">Transcription regulation</keyword>
<dbReference type="Gene3D" id="3.40.50.2300">
    <property type="match status" value="1"/>
</dbReference>
<dbReference type="InterPro" id="IPR016032">
    <property type="entry name" value="Sig_transdc_resp-reg_C-effctor"/>
</dbReference>